<dbReference type="InterPro" id="IPR050092">
    <property type="entry name" value="RNase_H"/>
</dbReference>
<feature type="domain" description="RNase H type-1" evidence="8">
    <location>
        <begin position="12"/>
        <end position="159"/>
    </location>
</feature>
<dbReference type="SUPFAM" id="SSF53098">
    <property type="entry name" value="Ribonuclease H-like"/>
    <property type="match status" value="1"/>
</dbReference>
<comment type="catalytic activity">
    <reaction evidence="1">
        <text>Endonucleolytic cleavage to 5'-phosphomonoester.</text>
        <dbReference type="EC" id="3.1.26.4"/>
    </reaction>
</comment>
<evidence type="ECO:0000259" key="8">
    <source>
        <dbReference type="PROSITE" id="PS50879"/>
    </source>
</evidence>
<evidence type="ECO:0000256" key="5">
    <source>
        <dbReference type="ARBA" id="ARBA00022723"/>
    </source>
</evidence>
<dbReference type="GO" id="GO:0046872">
    <property type="term" value="F:metal ion binding"/>
    <property type="evidence" value="ECO:0007669"/>
    <property type="project" value="UniProtKB-KW"/>
</dbReference>
<dbReference type="Pfam" id="PF00075">
    <property type="entry name" value="RNase_H"/>
    <property type="match status" value="1"/>
</dbReference>
<dbReference type="InterPro" id="IPR036397">
    <property type="entry name" value="RNaseH_sf"/>
</dbReference>
<dbReference type="GO" id="GO:0004523">
    <property type="term" value="F:RNA-DNA hybrid ribonuclease activity"/>
    <property type="evidence" value="ECO:0007669"/>
    <property type="project" value="UniProtKB-EC"/>
</dbReference>
<dbReference type="InterPro" id="IPR002156">
    <property type="entry name" value="RNaseH_domain"/>
</dbReference>
<dbReference type="GO" id="GO:0043137">
    <property type="term" value="P:DNA replication, removal of RNA primer"/>
    <property type="evidence" value="ECO:0007669"/>
    <property type="project" value="TreeGrafter"/>
</dbReference>
<dbReference type="AlphaFoldDB" id="A0A914VIL3"/>
<dbReference type="GO" id="GO:0003676">
    <property type="term" value="F:nucleic acid binding"/>
    <property type="evidence" value="ECO:0007669"/>
    <property type="project" value="InterPro"/>
</dbReference>
<keyword evidence="7" id="KW-0378">Hydrolase</keyword>
<dbReference type="PANTHER" id="PTHR10642:SF26">
    <property type="entry name" value="RIBONUCLEASE H1"/>
    <property type="match status" value="1"/>
</dbReference>
<dbReference type="FunFam" id="3.30.420.10:FF:000115">
    <property type="entry name" value="Ribonuclease H"/>
    <property type="match status" value="1"/>
</dbReference>
<comment type="similarity">
    <text evidence="2">Belongs to the RNase H family.</text>
</comment>
<evidence type="ECO:0000256" key="4">
    <source>
        <dbReference type="ARBA" id="ARBA00022722"/>
    </source>
</evidence>
<dbReference type="Proteomes" id="UP000887566">
    <property type="component" value="Unplaced"/>
</dbReference>
<evidence type="ECO:0000256" key="1">
    <source>
        <dbReference type="ARBA" id="ARBA00000077"/>
    </source>
</evidence>
<dbReference type="WBParaSite" id="PSAMB.scaffold2020size25973.g15987.t1">
    <property type="protein sequence ID" value="PSAMB.scaffold2020size25973.g15987.t1"/>
    <property type="gene ID" value="PSAMB.scaffold2020size25973.g15987"/>
</dbReference>
<evidence type="ECO:0000256" key="7">
    <source>
        <dbReference type="ARBA" id="ARBA00022801"/>
    </source>
</evidence>
<dbReference type="PROSITE" id="PS50879">
    <property type="entry name" value="RNASE_H_1"/>
    <property type="match status" value="1"/>
</dbReference>
<sequence length="178" mass="20361">MRGRGYNGRRNKCKTVVIYTDGACANNGQEGARAGYGVYWGPNHPNNISEPLVGYPQTNNRAEYKAVDEALDQARALDYDRVILRTDSNLLIRSLEDYIHKWVHNGWITAKGTPVKNRQELESIYEHMDNIEVIFEHVPAHAGIRGNVEADRLARQGIQKNYDYSDSDSDSNYDYFYN</sequence>
<evidence type="ECO:0000313" key="9">
    <source>
        <dbReference type="Proteomes" id="UP000887566"/>
    </source>
</evidence>
<name>A0A914VIL3_9BILA</name>
<dbReference type="InterPro" id="IPR012337">
    <property type="entry name" value="RNaseH-like_sf"/>
</dbReference>
<evidence type="ECO:0000313" key="10">
    <source>
        <dbReference type="WBParaSite" id="PSAMB.scaffold2020size25973.g15987.t1"/>
    </source>
</evidence>
<keyword evidence="6" id="KW-0255">Endonuclease</keyword>
<dbReference type="CDD" id="cd09280">
    <property type="entry name" value="RNase_HI_eukaryote_like"/>
    <property type="match status" value="1"/>
</dbReference>
<dbReference type="Gene3D" id="3.30.420.10">
    <property type="entry name" value="Ribonuclease H-like superfamily/Ribonuclease H"/>
    <property type="match status" value="1"/>
</dbReference>
<reference evidence="10" key="1">
    <citation type="submission" date="2022-11" db="UniProtKB">
        <authorList>
            <consortium name="WormBaseParasite"/>
        </authorList>
    </citation>
    <scope>IDENTIFICATION</scope>
</reference>
<keyword evidence="4" id="KW-0540">Nuclease</keyword>
<organism evidence="9 10">
    <name type="scientific">Plectus sambesii</name>
    <dbReference type="NCBI Taxonomy" id="2011161"/>
    <lineage>
        <taxon>Eukaryota</taxon>
        <taxon>Metazoa</taxon>
        <taxon>Ecdysozoa</taxon>
        <taxon>Nematoda</taxon>
        <taxon>Chromadorea</taxon>
        <taxon>Plectida</taxon>
        <taxon>Plectina</taxon>
        <taxon>Plectoidea</taxon>
        <taxon>Plectidae</taxon>
        <taxon>Plectus</taxon>
    </lineage>
</organism>
<evidence type="ECO:0000256" key="2">
    <source>
        <dbReference type="ARBA" id="ARBA00005300"/>
    </source>
</evidence>
<dbReference type="PANTHER" id="PTHR10642">
    <property type="entry name" value="RIBONUCLEASE H1"/>
    <property type="match status" value="1"/>
</dbReference>
<accession>A0A914VIL3</accession>
<evidence type="ECO:0000256" key="3">
    <source>
        <dbReference type="ARBA" id="ARBA00012180"/>
    </source>
</evidence>
<keyword evidence="5" id="KW-0479">Metal-binding</keyword>
<evidence type="ECO:0000256" key="6">
    <source>
        <dbReference type="ARBA" id="ARBA00022759"/>
    </source>
</evidence>
<protein>
    <recommendedName>
        <fullName evidence="3">ribonuclease H</fullName>
        <ecNumber evidence="3">3.1.26.4</ecNumber>
    </recommendedName>
</protein>
<keyword evidence="9" id="KW-1185">Reference proteome</keyword>
<proteinExistence type="inferred from homology"/>
<dbReference type="EC" id="3.1.26.4" evidence="3"/>